<reference evidence="2" key="1">
    <citation type="journal article" date="2008" name="Insect Biochem. Mol. Biol.">
        <title>The genome of a lepidopteran model insect, the silkworm Bombyx mori.</title>
        <authorList>
            <consortium name="International Silkworm Genome Consortium"/>
        </authorList>
    </citation>
    <scope>NUCLEOTIDE SEQUENCE [LARGE SCALE GENOMIC DNA]</scope>
    <source>
        <strain evidence="2">p50T</strain>
    </source>
</reference>
<dbReference type="EnsemblMetazoa" id="XM_038018124.1">
    <property type="protein sequence ID" value="XP_037874052.1"/>
    <property type="gene ID" value="LOC119630055"/>
</dbReference>
<protein>
    <submittedName>
        <fullName evidence="1">Uncharacterized protein</fullName>
    </submittedName>
</protein>
<name>A0A8R2M404_BOMMO</name>
<sequence>MYKLPPLTATSCVITSGSFILDFNIQGLRYRHYDYLLFRVFDVCILFDNYYNIWCTNPKIIVYFQTVPNGYTYYTKEPNSPLICDHHVCEWNYTNHYGGPFLIPGDPGTGIDPVPPYIEPTPKPDEPVEDDNITVPYILDGCLFMYPPNYGSIAGKSYLDPVDLHDDRFTCNAGGNKGLYWYPQWMGAIPHQPYSSIDDKDTFSHPGAYYPHQKGYDMDDDVD</sequence>
<reference evidence="1" key="2">
    <citation type="submission" date="2022-06" db="UniProtKB">
        <authorList>
            <consortium name="EnsemblMetazoa"/>
        </authorList>
    </citation>
    <scope>IDENTIFICATION</scope>
    <source>
        <strain evidence="1">p50T (Dazao)</strain>
    </source>
</reference>
<keyword evidence="2" id="KW-1185">Reference proteome</keyword>
<dbReference type="Proteomes" id="UP000005204">
    <property type="component" value="Unassembled WGS sequence"/>
</dbReference>
<proteinExistence type="predicted"/>
<evidence type="ECO:0000313" key="1">
    <source>
        <dbReference type="EnsemblMetazoa" id="XP_037874052.1"/>
    </source>
</evidence>
<dbReference type="AlphaFoldDB" id="A0A8R2M404"/>
<accession>A0A8R2M404</accession>
<organism evidence="1 2">
    <name type="scientific">Bombyx mori</name>
    <name type="common">Silk moth</name>
    <dbReference type="NCBI Taxonomy" id="7091"/>
    <lineage>
        <taxon>Eukaryota</taxon>
        <taxon>Metazoa</taxon>
        <taxon>Ecdysozoa</taxon>
        <taxon>Arthropoda</taxon>
        <taxon>Hexapoda</taxon>
        <taxon>Insecta</taxon>
        <taxon>Pterygota</taxon>
        <taxon>Neoptera</taxon>
        <taxon>Endopterygota</taxon>
        <taxon>Lepidoptera</taxon>
        <taxon>Glossata</taxon>
        <taxon>Ditrysia</taxon>
        <taxon>Bombycoidea</taxon>
        <taxon>Bombycidae</taxon>
        <taxon>Bombycinae</taxon>
        <taxon>Bombyx</taxon>
    </lineage>
</organism>
<evidence type="ECO:0000313" key="2">
    <source>
        <dbReference type="Proteomes" id="UP000005204"/>
    </source>
</evidence>